<dbReference type="GO" id="GO:0006000">
    <property type="term" value="P:fructose metabolic process"/>
    <property type="evidence" value="ECO:0007669"/>
    <property type="project" value="TreeGrafter"/>
</dbReference>
<reference evidence="15" key="1">
    <citation type="submission" date="2021-01" db="EMBL/GenBank/DDBJ databases">
        <authorList>
            <person name="Eckstrom K.M.E."/>
        </authorList>
    </citation>
    <scope>NUCLEOTIDE SEQUENCE</scope>
    <source>
        <strain evidence="15">UVCC 0001</strain>
    </source>
</reference>
<dbReference type="InterPro" id="IPR033391">
    <property type="entry name" value="FBPase_N"/>
</dbReference>
<dbReference type="PROSITE" id="PS00124">
    <property type="entry name" value="FBPASE"/>
    <property type="match status" value="1"/>
</dbReference>
<evidence type="ECO:0000256" key="1">
    <source>
        <dbReference type="ARBA" id="ARBA00001273"/>
    </source>
</evidence>
<evidence type="ECO:0000256" key="8">
    <source>
        <dbReference type="ARBA" id="ARBA00022801"/>
    </source>
</evidence>
<dbReference type="CDD" id="cd00354">
    <property type="entry name" value="FBPase"/>
    <property type="match status" value="1"/>
</dbReference>
<evidence type="ECO:0000256" key="4">
    <source>
        <dbReference type="ARBA" id="ARBA00010941"/>
    </source>
</evidence>
<dbReference type="PIRSF" id="PIRSF000904">
    <property type="entry name" value="FBPtase_SBPase"/>
    <property type="match status" value="1"/>
</dbReference>
<dbReference type="GO" id="GO:0006002">
    <property type="term" value="P:fructose 6-phosphate metabolic process"/>
    <property type="evidence" value="ECO:0007669"/>
    <property type="project" value="TreeGrafter"/>
</dbReference>
<dbReference type="AlphaFoldDB" id="A0AAD9IM23"/>
<dbReference type="FunFam" id="3.30.540.10:FF:000002">
    <property type="entry name" value="Fructose-1,6-bisphosphatase class 1"/>
    <property type="match status" value="1"/>
</dbReference>
<evidence type="ECO:0000256" key="9">
    <source>
        <dbReference type="ARBA" id="ARBA00022842"/>
    </source>
</evidence>
<comment type="subunit">
    <text evidence="5">Homotetramer.</text>
</comment>
<dbReference type="NCBIfam" id="NF006778">
    <property type="entry name" value="PRK09293.1-1"/>
    <property type="match status" value="1"/>
</dbReference>
<comment type="catalytic activity">
    <reaction evidence="1">
        <text>beta-D-fructose 1,6-bisphosphate + H2O = beta-D-fructose 6-phosphate + phosphate</text>
        <dbReference type="Rhea" id="RHEA:11064"/>
        <dbReference type="ChEBI" id="CHEBI:15377"/>
        <dbReference type="ChEBI" id="CHEBI:32966"/>
        <dbReference type="ChEBI" id="CHEBI:43474"/>
        <dbReference type="ChEBI" id="CHEBI:57634"/>
        <dbReference type="EC" id="3.1.3.11"/>
    </reaction>
</comment>
<dbReference type="GO" id="GO:0042132">
    <property type="term" value="F:fructose 1,6-bisphosphate 1-phosphatase activity"/>
    <property type="evidence" value="ECO:0007669"/>
    <property type="project" value="UniProtKB-EC"/>
</dbReference>
<organism evidence="15 16">
    <name type="scientific">Prototheca wickerhamii</name>
    <dbReference type="NCBI Taxonomy" id="3111"/>
    <lineage>
        <taxon>Eukaryota</taxon>
        <taxon>Viridiplantae</taxon>
        <taxon>Chlorophyta</taxon>
        <taxon>core chlorophytes</taxon>
        <taxon>Trebouxiophyceae</taxon>
        <taxon>Chlorellales</taxon>
        <taxon>Chlorellaceae</taxon>
        <taxon>Prototheca</taxon>
    </lineage>
</organism>
<feature type="domain" description="Fructose-1-6-bisphosphatase class 1 C-terminal" evidence="14">
    <location>
        <begin position="209"/>
        <end position="339"/>
    </location>
</feature>
<evidence type="ECO:0000259" key="14">
    <source>
        <dbReference type="Pfam" id="PF18913"/>
    </source>
</evidence>
<evidence type="ECO:0000313" key="15">
    <source>
        <dbReference type="EMBL" id="KAK2079765.1"/>
    </source>
</evidence>
<evidence type="ECO:0000256" key="12">
    <source>
        <dbReference type="RuleBase" id="RU000508"/>
    </source>
</evidence>
<dbReference type="FunFam" id="3.40.190.80:FF:000001">
    <property type="entry name" value="Fructose-1,6-bisphosphatase class 1"/>
    <property type="match status" value="1"/>
</dbReference>
<comment type="caution">
    <text evidence="15">The sequence shown here is derived from an EMBL/GenBank/DDBJ whole genome shotgun (WGS) entry which is preliminary data.</text>
</comment>
<dbReference type="Pfam" id="PF18913">
    <property type="entry name" value="FBPase_C"/>
    <property type="match status" value="1"/>
</dbReference>
<keyword evidence="8 12" id="KW-0378">Hydrolase</keyword>
<dbReference type="Gene3D" id="3.30.540.10">
    <property type="entry name" value="Fructose-1,6-Bisphosphatase, subunit A, domain 1"/>
    <property type="match status" value="1"/>
</dbReference>
<protein>
    <recommendedName>
        <fullName evidence="6">fructose-bisphosphatase</fullName>
        <ecNumber evidence="6">3.1.3.11</ecNumber>
    </recommendedName>
    <alternativeName>
        <fullName evidence="11">D-fructose-1,6-bisphosphate 1-phosphohydrolase</fullName>
    </alternativeName>
</protein>
<dbReference type="Pfam" id="PF00316">
    <property type="entry name" value="FBPase"/>
    <property type="match status" value="1"/>
</dbReference>
<evidence type="ECO:0000256" key="10">
    <source>
        <dbReference type="ARBA" id="ARBA00023277"/>
    </source>
</evidence>
<dbReference type="EC" id="3.1.3.11" evidence="6"/>
<dbReference type="PANTHER" id="PTHR11556:SF1">
    <property type="entry name" value="FRUCTOSE-BISPHOSPHATASE"/>
    <property type="match status" value="1"/>
</dbReference>
<keyword evidence="10 12" id="KW-0119">Carbohydrate metabolism</keyword>
<dbReference type="Gene3D" id="3.40.190.80">
    <property type="match status" value="1"/>
</dbReference>
<dbReference type="GO" id="GO:0005829">
    <property type="term" value="C:cytosol"/>
    <property type="evidence" value="ECO:0007669"/>
    <property type="project" value="TreeGrafter"/>
</dbReference>
<dbReference type="GO" id="GO:0005986">
    <property type="term" value="P:sucrose biosynthetic process"/>
    <property type="evidence" value="ECO:0007669"/>
    <property type="project" value="TreeGrafter"/>
</dbReference>
<dbReference type="InterPro" id="IPR000146">
    <property type="entry name" value="FBPase_class-1"/>
</dbReference>
<accession>A0AAD9IM23</accession>
<dbReference type="GO" id="GO:0006094">
    <property type="term" value="P:gluconeogenesis"/>
    <property type="evidence" value="ECO:0007669"/>
    <property type="project" value="TreeGrafter"/>
</dbReference>
<dbReference type="SUPFAM" id="SSF56655">
    <property type="entry name" value="Carbohydrate phosphatase"/>
    <property type="match status" value="1"/>
</dbReference>
<evidence type="ECO:0000256" key="6">
    <source>
        <dbReference type="ARBA" id="ARBA00013093"/>
    </source>
</evidence>
<keyword evidence="16" id="KW-1185">Reference proteome</keyword>
<feature type="domain" description="Fructose-1-6-bisphosphatase class I N-terminal" evidence="13">
    <location>
        <begin position="15"/>
        <end position="204"/>
    </location>
</feature>
<dbReference type="PIRSF" id="PIRSF500210">
    <property type="entry name" value="FBPtase"/>
    <property type="match status" value="1"/>
</dbReference>
<evidence type="ECO:0000256" key="7">
    <source>
        <dbReference type="ARBA" id="ARBA00022723"/>
    </source>
</evidence>
<evidence type="ECO:0000256" key="2">
    <source>
        <dbReference type="ARBA" id="ARBA00001946"/>
    </source>
</evidence>
<keyword evidence="7" id="KW-0479">Metal-binding</keyword>
<evidence type="ECO:0000313" key="16">
    <source>
        <dbReference type="Proteomes" id="UP001255856"/>
    </source>
</evidence>
<dbReference type="HAMAP" id="MF_01855">
    <property type="entry name" value="FBPase_class1"/>
    <property type="match status" value="1"/>
</dbReference>
<evidence type="ECO:0000256" key="5">
    <source>
        <dbReference type="ARBA" id="ARBA00011881"/>
    </source>
</evidence>
<evidence type="ECO:0000256" key="3">
    <source>
        <dbReference type="ARBA" id="ARBA00005215"/>
    </source>
</evidence>
<dbReference type="EMBL" id="JASFZW010000002">
    <property type="protein sequence ID" value="KAK2079765.1"/>
    <property type="molecule type" value="Genomic_DNA"/>
</dbReference>
<comment type="cofactor">
    <cofactor evidence="2">
        <name>Mg(2+)</name>
        <dbReference type="ChEBI" id="CHEBI:18420"/>
    </cofactor>
</comment>
<evidence type="ECO:0000256" key="11">
    <source>
        <dbReference type="ARBA" id="ARBA00032973"/>
    </source>
</evidence>
<gene>
    <name evidence="15" type="ORF">QBZ16_002160</name>
</gene>
<dbReference type="GO" id="GO:0030388">
    <property type="term" value="P:fructose 1,6-bisphosphate metabolic process"/>
    <property type="evidence" value="ECO:0007669"/>
    <property type="project" value="UniProtKB-ARBA"/>
</dbReference>
<comment type="pathway">
    <text evidence="3">Carbohydrate biosynthesis; Calvin cycle.</text>
</comment>
<dbReference type="Proteomes" id="UP001255856">
    <property type="component" value="Unassembled WGS sequence"/>
</dbReference>
<name>A0AAD9IM23_PROWI</name>
<dbReference type="InterPro" id="IPR044015">
    <property type="entry name" value="FBPase_C_dom"/>
</dbReference>
<dbReference type="PRINTS" id="PR00115">
    <property type="entry name" value="F16BPHPHTASE"/>
</dbReference>
<dbReference type="PANTHER" id="PTHR11556">
    <property type="entry name" value="FRUCTOSE-1,6-BISPHOSPHATASE-RELATED"/>
    <property type="match status" value="1"/>
</dbReference>
<keyword evidence="9" id="KW-0460">Magnesium</keyword>
<dbReference type="InterPro" id="IPR028343">
    <property type="entry name" value="FBPtase"/>
</dbReference>
<dbReference type="InterPro" id="IPR020548">
    <property type="entry name" value="Fructose_bisphosphatase_AS"/>
</dbReference>
<dbReference type="GO" id="GO:0046872">
    <property type="term" value="F:metal ion binding"/>
    <property type="evidence" value="ECO:0007669"/>
    <property type="project" value="UniProtKB-KW"/>
</dbReference>
<comment type="similarity">
    <text evidence="4 12">Belongs to the FBPase class 1 family.</text>
</comment>
<sequence>MSDGRTIPSHTDPFTLSAWIMSQQHSVAPEARGRLTILLHAITVGCKFVASAVRKAGLAGNDVLGMAGSENVQGEDQKKLDVMANEVFKNVLSRTGQCAVMVTEEEEDPIIVGEKRRGEYCVVFDPLDGSSNIDCGVSIGTIFGIYKVRDGSTGAVEDVLRPGREMVAAGYCMYGSMTYLMLSTGKGVAGFTLDPSLGEFVATHRGLTVPPRGKIYSTNEGNASMWDAAMTKYVASKKHPGEGGKPYSLRYVGSMVADVHRTLLYGGVFMYPADKKSPKGKLRLLYEGYPMAFLVEQAGGRAIDERCEPVLDRVPEHIHDRSPVYLGSKEDVDDIERCYREAGLV</sequence>
<evidence type="ECO:0000259" key="13">
    <source>
        <dbReference type="Pfam" id="PF00316"/>
    </source>
</evidence>
<proteinExistence type="inferred from homology"/>